<proteinExistence type="inferred from homology"/>
<evidence type="ECO:0000256" key="12">
    <source>
        <dbReference type="ARBA" id="ARBA00023133"/>
    </source>
</evidence>
<evidence type="ECO:0000256" key="10">
    <source>
        <dbReference type="ARBA" id="ARBA00023065"/>
    </source>
</evidence>
<evidence type="ECO:0000256" key="5">
    <source>
        <dbReference type="ARBA" id="ARBA00022448"/>
    </source>
</evidence>
<dbReference type="EC" id="1.16.3.1" evidence="3"/>
<reference evidence="14" key="1">
    <citation type="submission" date="2022-02" db="EMBL/GenBank/DDBJ databases">
        <authorList>
            <person name="King R."/>
        </authorList>
    </citation>
    <scope>NUCLEOTIDE SEQUENCE</scope>
</reference>
<dbReference type="SUPFAM" id="SSF55387">
    <property type="entry name" value="Frataxin/Nqo15-like"/>
    <property type="match status" value="1"/>
</dbReference>
<keyword evidence="8" id="KW-0560">Oxidoreductase</keyword>
<dbReference type="GO" id="GO:0005739">
    <property type="term" value="C:mitochondrion"/>
    <property type="evidence" value="ECO:0007669"/>
    <property type="project" value="UniProtKB-SubCell"/>
</dbReference>
<dbReference type="Pfam" id="PF01491">
    <property type="entry name" value="Frataxin_Cyay"/>
    <property type="match status" value="1"/>
</dbReference>
<dbReference type="PANTHER" id="PTHR16821:SF2">
    <property type="entry name" value="FRATAXIN, MITOCHONDRIAL"/>
    <property type="match status" value="1"/>
</dbReference>
<comment type="subcellular location">
    <subcellularLocation>
        <location evidence="1">Mitochondrion</location>
    </subcellularLocation>
</comment>
<dbReference type="NCBIfam" id="TIGR03422">
    <property type="entry name" value="mito_frataxin"/>
    <property type="match status" value="1"/>
</dbReference>
<dbReference type="InterPro" id="IPR002908">
    <property type="entry name" value="Frataxin/CyaY"/>
</dbReference>
<keyword evidence="7" id="KW-0809">Transit peptide</keyword>
<protein>
    <recommendedName>
        <fullName evidence="3">ferroxidase</fullName>
        <ecNumber evidence="3">1.16.3.1</ecNumber>
    </recommendedName>
</protein>
<dbReference type="PROSITE" id="PS50810">
    <property type="entry name" value="FRATAXIN_2"/>
    <property type="match status" value="1"/>
</dbReference>
<dbReference type="Proteomes" id="UP001154329">
    <property type="component" value="Chromosome 4"/>
</dbReference>
<keyword evidence="4" id="KW-0409">Iron storage</keyword>
<evidence type="ECO:0000256" key="11">
    <source>
        <dbReference type="ARBA" id="ARBA00023128"/>
    </source>
</evidence>
<dbReference type="SMART" id="SM01219">
    <property type="entry name" value="Frataxin_Cyay"/>
    <property type="match status" value="1"/>
</dbReference>
<evidence type="ECO:0000256" key="4">
    <source>
        <dbReference type="ARBA" id="ARBA00022434"/>
    </source>
</evidence>
<dbReference type="InterPro" id="IPR020895">
    <property type="entry name" value="Frataxin_CS"/>
</dbReference>
<comment type="catalytic activity">
    <reaction evidence="13">
        <text>4 Fe(2+) + O2 + 4 H(+) = 4 Fe(3+) + 2 H2O</text>
        <dbReference type="Rhea" id="RHEA:11148"/>
        <dbReference type="ChEBI" id="CHEBI:15377"/>
        <dbReference type="ChEBI" id="CHEBI:15378"/>
        <dbReference type="ChEBI" id="CHEBI:15379"/>
        <dbReference type="ChEBI" id="CHEBI:29033"/>
        <dbReference type="ChEBI" id="CHEBI:29034"/>
        <dbReference type="EC" id="1.16.3.1"/>
    </reaction>
</comment>
<evidence type="ECO:0000256" key="2">
    <source>
        <dbReference type="ARBA" id="ARBA00008183"/>
    </source>
</evidence>
<keyword evidence="10" id="KW-0406">Ion transport</keyword>
<sequence length="194" mass="22452">MTSLKLLQALVTKNGSFTKILLKREYYCLIINRLNRLQLKNSSAQHQIKFNPYDNLNIHKSSMFKQFSTSNNQAEIDFEQACNETLESLCEYFEQIVEDNPHLENPDILFSDGVLTIQLGEPYGTYVINRQTPNKQIWLSSPISGPKRYDFNGTKWIYKHDGVSLHELLTSELSKEYSFNVDFSKCIFSGTFSN</sequence>
<dbReference type="GO" id="GO:0004322">
    <property type="term" value="F:ferroxidase activity"/>
    <property type="evidence" value="ECO:0007669"/>
    <property type="project" value="UniProtKB-EC"/>
</dbReference>
<dbReference type="GO" id="GO:0008199">
    <property type="term" value="F:ferric iron binding"/>
    <property type="evidence" value="ECO:0007669"/>
    <property type="project" value="InterPro"/>
</dbReference>
<dbReference type="GO" id="GO:0016226">
    <property type="term" value="P:iron-sulfur cluster assembly"/>
    <property type="evidence" value="ECO:0007669"/>
    <property type="project" value="InterPro"/>
</dbReference>
<dbReference type="FunFam" id="3.30.920.10:FF:000002">
    <property type="entry name" value="Frataxin, mitochondrial"/>
    <property type="match status" value="1"/>
</dbReference>
<keyword evidence="6" id="KW-0410">Iron transport</keyword>
<keyword evidence="11" id="KW-0496">Mitochondrion</keyword>
<evidence type="ECO:0000256" key="1">
    <source>
        <dbReference type="ARBA" id="ARBA00004173"/>
    </source>
</evidence>
<gene>
    <name evidence="14" type="ORF">APHIGO_LOCUS11286</name>
</gene>
<keyword evidence="15" id="KW-1185">Reference proteome</keyword>
<evidence type="ECO:0000313" key="14">
    <source>
        <dbReference type="EMBL" id="CAH1737849.1"/>
    </source>
</evidence>
<dbReference type="PANTHER" id="PTHR16821">
    <property type="entry name" value="FRATAXIN"/>
    <property type="match status" value="1"/>
</dbReference>
<dbReference type="InterPro" id="IPR036524">
    <property type="entry name" value="Frataxin/CyaY_sf"/>
</dbReference>
<dbReference type="GO" id="GO:0006879">
    <property type="term" value="P:intracellular iron ion homeostasis"/>
    <property type="evidence" value="ECO:0007669"/>
    <property type="project" value="UniProtKB-KW"/>
</dbReference>
<dbReference type="CDD" id="cd00503">
    <property type="entry name" value="Frataxin"/>
    <property type="match status" value="1"/>
</dbReference>
<dbReference type="GO" id="GO:0051537">
    <property type="term" value="F:2 iron, 2 sulfur cluster binding"/>
    <property type="evidence" value="ECO:0007669"/>
    <property type="project" value="TreeGrafter"/>
</dbReference>
<dbReference type="GO" id="GO:0008198">
    <property type="term" value="F:ferrous iron binding"/>
    <property type="evidence" value="ECO:0007669"/>
    <property type="project" value="TreeGrafter"/>
</dbReference>
<evidence type="ECO:0000256" key="13">
    <source>
        <dbReference type="ARBA" id="ARBA00047990"/>
    </source>
</evidence>
<evidence type="ECO:0000256" key="3">
    <source>
        <dbReference type="ARBA" id="ARBA00013107"/>
    </source>
</evidence>
<dbReference type="PROSITE" id="PS01344">
    <property type="entry name" value="FRATAXIN_1"/>
    <property type="match status" value="1"/>
</dbReference>
<dbReference type="AlphaFoldDB" id="A0A9P0JF04"/>
<dbReference type="PRINTS" id="PR00904">
    <property type="entry name" value="FRATAXIN"/>
</dbReference>
<dbReference type="EMBL" id="OU899037">
    <property type="protein sequence ID" value="CAH1737849.1"/>
    <property type="molecule type" value="Genomic_DNA"/>
</dbReference>
<organism evidence="14 15">
    <name type="scientific">Aphis gossypii</name>
    <name type="common">Cotton aphid</name>
    <dbReference type="NCBI Taxonomy" id="80765"/>
    <lineage>
        <taxon>Eukaryota</taxon>
        <taxon>Metazoa</taxon>
        <taxon>Ecdysozoa</taxon>
        <taxon>Arthropoda</taxon>
        <taxon>Hexapoda</taxon>
        <taxon>Insecta</taxon>
        <taxon>Pterygota</taxon>
        <taxon>Neoptera</taxon>
        <taxon>Paraneoptera</taxon>
        <taxon>Hemiptera</taxon>
        <taxon>Sternorrhyncha</taxon>
        <taxon>Aphidomorpha</taxon>
        <taxon>Aphidoidea</taxon>
        <taxon>Aphididae</taxon>
        <taxon>Aphidini</taxon>
        <taxon>Aphis</taxon>
        <taxon>Aphis</taxon>
    </lineage>
</organism>
<dbReference type="NCBIfam" id="TIGR03421">
    <property type="entry name" value="FeS_CyaY"/>
    <property type="match status" value="1"/>
</dbReference>
<accession>A0A9P0JF04</accession>
<name>A0A9P0JF04_APHGO</name>
<evidence type="ECO:0000256" key="8">
    <source>
        <dbReference type="ARBA" id="ARBA00023002"/>
    </source>
</evidence>
<reference evidence="14" key="2">
    <citation type="submission" date="2022-10" db="EMBL/GenBank/DDBJ databases">
        <authorList>
            <consortium name="ENA_rothamsted_submissions"/>
            <consortium name="culmorum"/>
            <person name="King R."/>
        </authorList>
    </citation>
    <scope>NUCLEOTIDE SEQUENCE</scope>
</reference>
<evidence type="ECO:0000256" key="9">
    <source>
        <dbReference type="ARBA" id="ARBA00023004"/>
    </source>
</evidence>
<keyword evidence="9" id="KW-0408">Iron</keyword>
<dbReference type="InterPro" id="IPR017789">
    <property type="entry name" value="Frataxin"/>
</dbReference>
<dbReference type="GO" id="GO:0034986">
    <property type="term" value="F:iron chaperone activity"/>
    <property type="evidence" value="ECO:0007669"/>
    <property type="project" value="TreeGrafter"/>
</dbReference>
<dbReference type="GO" id="GO:0006783">
    <property type="term" value="P:heme biosynthetic process"/>
    <property type="evidence" value="ECO:0007669"/>
    <property type="project" value="UniProtKB-KW"/>
</dbReference>
<dbReference type="Gene3D" id="3.30.920.10">
    <property type="entry name" value="Frataxin/CyaY"/>
    <property type="match status" value="1"/>
</dbReference>
<dbReference type="GO" id="GO:0006826">
    <property type="term" value="P:iron ion transport"/>
    <property type="evidence" value="ECO:0007669"/>
    <property type="project" value="UniProtKB-KW"/>
</dbReference>
<comment type="similarity">
    <text evidence="2">Belongs to the frataxin family.</text>
</comment>
<evidence type="ECO:0000256" key="7">
    <source>
        <dbReference type="ARBA" id="ARBA00022946"/>
    </source>
</evidence>
<evidence type="ECO:0000256" key="6">
    <source>
        <dbReference type="ARBA" id="ARBA00022496"/>
    </source>
</evidence>
<keyword evidence="5" id="KW-0813">Transport</keyword>
<keyword evidence="12" id="KW-0350">Heme biosynthesis</keyword>
<evidence type="ECO:0000313" key="15">
    <source>
        <dbReference type="Proteomes" id="UP001154329"/>
    </source>
</evidence>